<dbReference type="GO" id="GO:0016477">
    <property type="term" value="P:cell migration"/>
    <property type="evidence" value="ECO:0007669"/>
    <property type="project" value="TreeGrafter"/>
</dbReference>
<proteinExistence type="predicted"/>
<sequence>MLAITCALILAVMQSGTASRCVDHACSPPMGNLASGRTLTSLSGCCGNGSQHSPCPTPLHPCPVDLHPPAHMVDDPFQHPATWWASGMGTDQEEEVRLDLETRFCLTHVVLLFHSPRPAAMAMERSQDFGRTWETLKLFAQNCSLAFGLPDDTGQPGSLCTSRYSSAKPCSRGEVIFRILGPGGLVDPYSPESLSQLTLTNLRLRLLKAQTCPLSVAPSTSSSSIGLSYPPTDLNLPLLPSPQPSSEPPASAPFAIYTFLARGTCLCHGHSEHCLHSGGQDKLKDMVSVACSACVCVCVCVCALTTQQENTVRGVPLYTMTVPGGQPTAAVGSHTRATSVSVTATRQAVTSPRGRGCPQGPPVGVSVTNADTTQQGAGASAVATVTTATQPCPLAPPTSAHVVGVTHWAHYQPALGRSAHGATPGVDSATADLVWGEQAVATVSLGTGALGKRGANPVLVPKTVTPTLGFALTGKTFFFSTKSNISNLAFFPITSFQCPYGGQDS</sequence>
<dbReference type="GO" id="GO:0034446">
    <property type="term" value="P:substrate adhesion-dependent cell spreading"/>
    <property type="evidence" value="ECO:0007669"/>
    <property type="project" value="TreeGrafter"/>
</dbReference>
<protein>
    <recommendedName>
        <fullName evidence="4">Laminin N-terminal domain-containing protein</fullName>
    </recommendedName>
</protein>
<accession>A0A060W3C2</accession>
<evidence type="ECO:0000259" key="4">
    <source>
        <dbReference type="PROSITE" id="PS51117"/>
    </source>
</evidence>
<dbReference type="GO" id="GO:0009888">
    <property type="term" value="P:tissue development"/>
    <property type="evidence" value="ECO:0007669"/>
    <property type="project" value="TreeGrafter"/>
</dbReference>
<evidence type="ECO:0000313" key="6">
    <source>
        <dbReference type="Proteomes" id="UP000193380"/>
    </source>
</evidence>
<feature type="domain" description="Laminin N-terminal" evidence="4">
    <location>
        <begin position="22"/>
        <end position="264"/>
    </location>
</feature>
<dbReference type="PANTHER" id="PTHR10574">
    <property type="entry name" value="NETRIN/LAMININ-RELATED"/>
    <property type="match status" value="1"/>
</dbReference>
<evidence type="ECO:0000256" key="2">
    <source>
        <dbReference type="ARBA" id="ARBA00023292"/>
    </source>
</evidence>
<dbReference type="STRING" id="8022.A0A060W3C2"/>
<dbReference type="InterPro" id="IPR008211">
    <property type="entry name" value="Laminin_N"/>
</dbReference>
<gene>
    <name evidence="5" type="ORF">GSONMT00065426001</name>
</gene>
<dbReference type="InterPro" id="IPR050440">
    <property type="entry name" value="Laminin/Netrin_ECM"/>
</dbReference>
<reference evidence="5" key="1">
    <citation type="journal article" date="2014" name="Nat. Commun.">
        <title>The rainbow trout genome provides novel insights into evolution after whole-genome duplication in vertebrates.</title>
        <authorList>
            <person name="Berthelot C."/>
            <person name="Brunet F."/>
            <person name="Chalopin D."/>
            <person name="Juanchich A."/>
            <person name="Bernard M."/>
            <person name="Noel B."/>
            <person name="Bento P."/>
            <person name="Da Silva C."/>
            <person name="Labadie K."/>
            <person name="Alberti A."/>
            <person name="Aury J.M."/>
            <person name="Louis A."/>
            <person name="Dehais P."/>
            <person name="Bardou P."/>
            <person name="Montfort J."/>
            <person name="Klopp C."/>
            <person name="Cabau C."/>
            <person name="Gaspin C."/>
            <person name="Thorgaard G.H."/>
            <person name="Boussaha M."/>
            <person name="Quillet E."/>
            <person name="Guyomard R."/>
            <person name="Galiana D."/>
            <person name="Bobe J."/>
            <person name="Volff J.N."/>
            <person name="Genet C."/>
            <person name="Wincker P."/>
            <person name="Jaillon O."/>
            <person name="Roest Crollius H."/>
            <person name="Guiguen Y."/>
        </authorList>
    </citation>
    <scope>NUCLEOTIDE SEQUENCE [LARGE SCALE GENOMIC DNA]</scope>
</reference>
<feature type="signal peptide" evidence="3">
    <location>
        <begin position="1"/>
        <end position="18"/>
    </location>
</feature>
<dbReference type="EMBL" id="FR904383">
    <property type="protein sequence ID" value="CDQ61551.1"/>
    <property type="molecule type" value="Genomic_DNA"/>
</dbReference>
<keyword evidence="1" id="KW-1015">Disulfide bond</keyword>
<dbReference type="PROSITE" id="PS51117">
    <property type="entry name" value="LAMININ_NTER"/>
    <property type="match status" value="1"/>
</dbReference>
<evidence type="ECO:0000256" key="3">
    <source>
        <dbReference type="SAM" id="SignalP"/>
    </source>
</evidence>
<dbReference type="Proteomes" id="UP000193380">
    <property type="component" value="Unassembled WGS sequence"/>
</dbReference>
<organism evidence="5 6">
    <name type="scientific">Oncorhynchus mykiss</name>
    <name type="common">Rainbow trout</name>
    <name type="synonym">Salmo gairdneri</name>
    <dbReference type="NCBI Taxonomy" id="8022"/>
    <lineage>
        <taxon>Eukaryota</taxon>
        <taxon>Metazoa</taxon>
        <taxon>Chordata</taxon>
        <taxon>Craniata</taxon>
        <taxon>Vertebrata</taxon>
        <taxon>Euteleostomi</taxon>
        <taxon>Actinopterygii</taxon>
        <taxon>Neopterygii</taxon>
        <taxon>Teleostei</taxon>
        <taxon>Protacanthopterygii</taxon>
        <taxon>Salmoniformes</taxon>
        <taxon>Salmonidae</taxon>
        <taxon>Salmoninae</taxon>
        <taxon>Oncorhynchus</taxon>
    </lineage>
</organism>
<evidence type="ECO:0000256" key="1">
    <source>
        <dbReference type="ARBA" id="ARBA00023157"/>
    </source>
</evidence>
<name>A0A060W3C2_ONCMY</name>
<dbReference type="Gene3D" id="2.60.120.260">
    <property type="entry name" value="Galactose-binding domain-like"/>
    <property type="match status" value="1"/>
</dbReference>
<dbReference type="Pfam" id="PF00055">
    <property type="entry name" value="Laminin_N"/>
    <property type="match status" value="1"/>
</dbReference>
<keyword evidence="2" id="KW-0424">Laminin EGF-like domain</keyword>
<dbReference type="PaxDb" id="8022-A0A060W3C2"/>
<dbReference type="GO" id="GO:0070831">
    <property type="term" value="P:basement membrane assembly"/>
    <property type="evidence" value="ECO:0007669"/>
    <property type="project" value="TreeGrafter"/>
</dbReference>
<dbReference type="GO" id="GO:0007411">
    <property type="term" value="P:axon guidance"/>
    <property type="evidence" value="ECO:0007669"/>
    <property type="project" value="TreeGrafter"/>
</dbReference>
<dbReference type="GO" id="GO:0009887">
    <property type="term" value="P:animal organ morphogenesis"/>
    <property type="evidence" value="ECO:0007669"/>
    <property type="project" value="TreeGrafter"/>
</dbReference>
<dbReference type="AlphaFoldDB" id="A0A060W3C2"/>
<keyword evidence="3" id="KW-0732">Signal</keyword>
<dbReference type="GO" id="GO:0043256">
    <property type="term" value="C:laminin complex"/>
    <property type="evidence" value="ECO:0007669"/>
    <property type="project" value="TreeGrafter"/>
</dbReference>
<dbReference type="SMART" id="SM00136">
    <property type="entry name" value="LamNT"/>
    <property type="match status" value="1"/>
</dbReference>
<dbReference type="PANTHER" id="PTHR10574:SF419">
    <property type="entry name" value="LAMININ SUBUNIT ALPHA-3-RELATED"/>
    <property type="match status" value="1"/>
</dbReference>
<evidence type="ECO:0000313" key="5">
    <source>
        <dbReference type="EMBL" id="CDQ61551.1"/>
    </source>
</evidence>
<feature type="chain" id="PRO_5001589450" description="Laminin N-terminal domain-containing protein" evidence="3">
    <location>
        <begin position="19"/>
        <end position="505"/>
    </location>
</feature>
<reference evidence="5" key="2">
    <citation type="submission" date="2014-03" db="EMBL/GenBank/DDBJ databases">
        <authorList>
            <person name="Genoscope - CEA"/>
        </authorList>
    </citation>
    <scope>NUCLEOTIDE SEQUENCE</scope>
</reference>